<dbReference type="GO" id="GO:0003676">
    <property type="term" value="F:nucleic acid binding"/>
    <property type="evidence" value="ECO:0007669"/>
    <property type="project" value="InterPro"/>
</dbReference>
<dbReference type="GO" id="GO:0016818">
    <property type="term" value="F:hydrolase activity, acting on acid anhydrides, in phosphorus-containing anhydrides"/>
    <property type="evidence" value="ECO:0007669"/>
    <property type="project" value="InterPro"/>
</dbReference>
<evidence type="ECO:0000256" key="1">
    <source>
        <dbReference type="ARBA" id="ARBA00022723"/>
    </source>
</evidence>
<organism evidence="4 5">
    <name type="scientific">Enterovirga rhinocerotis</name>
    <dbReference type="NCBI Taxonomy" id="1339210"/>
    <lineage>
        <taxon>Bacteria</taxon>
        <taxon>Pseudomonadati</taxon>
        <taxon>Pseudomonadota</taxon>
        <taxon>Alphaproteobacteria</taxon>
        <taxon>Hyphomicrobiales</taxon>
        <taxon>Methylobacteriaceae</taxon>
        <taxon>Enterovirga</taxon>
    </lineage>
</organism>
<proteinExistence type="predicted"/>
<dbReference type="EMBL" id="SNZR01000011">
    <property type="protein sequence ID" value="TDR94187.1"/>
    <property type="molecule type" value="Genomic_DNA"/>
</dbReference>
<dbReference type="AlphaFoldDB" id="A0A4R7CBP2"/>
<gene>
    <name evidence="4" type="ORF">EV668_1465</name>
</gene>
<dbReference type="Pfam" id="PF08797">
    <property type="entry name" value="HIRAN"/>
    <property type="match status" value="1"/>
</dbReference>
<keyword evidence="1" id="KW-0479">Metal-binding</keyword>
<comment type="caution">
    <text evidence="4">The sequence shown here is derived from an EMBL/GenBank/DDBJ whole genome shotgun (WGS) entry which is preliminary data.</text>
</comment>
<sequence>MKTATYPSGIVGLPFPSETGRPCRDVVLELLSPGDVVTLRRDPENTHDPDAIAVYAYDGREHRHCGFVPARHTGWIGEQLDAGRGLEATVGDFLYEGRTLKGVDLEITLDRAPAVAGSRRTMPG</sequence>
<dbReference type="RefSeq" id="WP_166652374.1">
    <property type="nucleotide sequence ID" value="NZ_SNZR01000011.1"/>
</dbReference>
<dbReference type="Proteomes" id="UP000295122">
    <property type="component" value="Unassembled WGS sequence"/>
</dbReference>
<accession>A0A4R7CBP2</accession>
<dbReference type="Gene3D" id="3.30.70.2330">
    <property type="match status" value="1"/>
</dbReference>
<evidence type="ECO:0000259" key="3">
    <source>
        <dbReference type="Pfam" id="PF08797"/>
    </source>
</evidence>
<keyword evidence="2" id="KW-0378">Hydrolase</keyword>
<keyword evidence="5" id="KW-1185">Reference proteome</keyword>
<evidence type="ECO:0000256" key="2">
    <source>
        <dbReference type="ARBA" id="ARBA00022801"/>
    </source>
</evidence>
<evidence type="ECO:0000313" key="5">
    <source>
        <dbReference type="Proteomes" id="UP000295122"/>
    </source>
</evidence>
<protein>
    <submittedName>
        <fullName evidence="4">HIRAN domain-containing protein</fullName>
    </submittedName>
</protein>
<reference evidence="4 5" key="1">
    <citation type="submission" date="2019-03" db="EMBL/GenBank/DDBJ databases">
        <title>Genomic Encyclopedia of Type Strains, Phase IV (KMG-IV): sequencing the most valuable type-strain genomes for metagenomic binning, comparative biology and taxonomic classification.</title>
        <authorList>
            <person name="Goeker M."/>
        </authorList>
    </citation>
    <scope>NUCLEOTIDE SEQUENCE [LARGE SCALE GENOMIC DNA]</scope>
    <source>
        <strain evidence="4 5">DSM 25903</strain>
    </source>
</reference>
<feature type="domain" description="HIRAN" evidence="3">
    <location>
        <begin position="30"/>
        <end position="83"/>
    </location>
</feature>
<dbReference type="InterPro" id="IPR014905">
    <property type="entry name" value="HIRAN"/>
</dbReference>
<name>A0A4R7CBP2_9HYPH</name>
<evidence type="ECO:0000313" key="4">
    <source>
        <dbReference type="EMBL" id="TDR94187.1"/>
    </source>
</evidence>
<dbReference type="GO" id="GO:0008270">
    <property type="term" value="F:zinc ion binding"/>
    <property type="evidence" value="ECO:0007669"/>
    <property type="project" value="InterPro"/>
</dbReference>